<evidence type="ECO:0000313" key="1">
    <source>
        <dbReference type="EMBL" id="MBU3878522.1"/>
    </source>
</evidence>
<protein>
    <submittedName>
        <fullName evidence="1">Uncharacterized protein</fullName>
    </submittedName>
</protein>
<organism evidence="1 2">
    <name type="scientific">Faecalicatena faecalis</name>
    <dbReference type="NCBI Taxonomy" id="2726362"/>
    <lineage>
        <taxon>Bacteria</taxon>
        <taxon>Bacillati</taxon>
        <taxon>Bacillota</taxon>
        <taxon>Clostridia</taxon>
        <taxon>Lachnospirales</taxon>
        <taxon>Lachnospiraceae</taxon>
        <taxon>Faecalicatena</taxon>
    </lineage>
</organism>
<accession>A0ABS6DA62</accession>
<reference evidence="1 2" key="1">
    <citation type="submission" date="2021-06" db="EMBL/GenBank/DDBJ databases">
        <title>Faecalicatena sp. nov. isolated from porcine feces.</title>
        <authorList>
            <person name="Oh B.S."/>
            <person name="Lee J.H."/>
        </authorList>
    </citation>
    <scope>NUCLEOTIDE SEQUENCE [LARGE SCALE GENOMIC DNA]</scope>
    <source>
        <strain evidence="1 2">AGMB00832</strain>
    </source>
</reference>
<name>A0ABS6DA62_9FIRM</name>
<comment type="caution">
    <text evidence="1">The sequence shown here is derived from an EMBL/GenBank/DDBJ whole genome shotgun (WGS) entry which is preliminary data.</text>
</comment>
<sequence>MKLQEYNPILYLEEYEKIPDEIYRWKEDEELRPAPGWGGSAATLEGLNQTSVPERLCVGIGQYHTEQDREIYLCVLLNRDTRSVESCSFGVYRSPELVAKALDIFFRIYPIAAQGSNDNTRNTPFSADFQKGTMPQISKKISLLSSRNAIYQKKNYLEMISIYHVQPEMTVKGTRGGASVVSTYFSQLMRRKGSAIFYTWQDAIDWLSADIVKYNQKIRGVYI</sequence>
<dbReference type="RefSeq" id="WP_216245371.1">
    <property type="nucleotide sequence ID" value="NZ_JABACJ020000037.1"/>
</dbReference>
<gene>
    <name evidence="1" type="ORF">HGO97_022235</name>
</gene>
<keyword evidence="2" id="KW-1185">Reference proteome</keyword>
<dbReference type="EMBL" id="JABACJ020000037">
    <property type="protein sequence ID" value="MBU3878522.1"/>
    <property type="molecule type" value="Genomic_DNA"/>
</dbReference>
<dbReference type="Proteomes" id="UP000723714">
    <property type="component" value="Unassembled WGS sequence"/>
</dbReference>
<evidence type="ECO:0000313" key="2">
    <source>
        <dbReference type="Proteomes" id="UP000723714"/>
    </source>
</evidence>
<proteinExistence type="predicted"/>